<dbReference type="PANTHER" id="PTHR40078">
    <property type="entry name" value="INTEGRAL MEMBRANE PROTEIN-RELATED"/>
    <property type="match status" value="1"/>
</dbReference>
<feature type="transmembrane region" description="Helical" evidence="2">
    <location>
        <begin position="224"/>
        <end position="243"/>
    </location>
</feature>
<evidence type="ECO:0000313" key="3">
    <source>
        <dbReference type="EMBL" id="QFZ20585.1"/>
    </source>
</evidence>
<dbReference type="EMBL" id="CP034550">
    <property type="protein sequence ID" value="QFZ20585.1"/>
    <property type="molecule type" value="Genomic_DNA"/>
</dbReference>
<dbReference type="OrthoDB" id="3638151at2"/>
<feature type="transmembrane region" description="Helical" evidence="2">
    <location>
        <begin position="121"/>
        <end position="142"/>
    </location>
</feature>
<proteinExistence type="predicted"/>
<gene>
    <name evidence="3" type="ORF">EKG83_27085</name>
</gene>
<dbReference type="Proteomes" id="UP000325787">
    <property type="component" value="Chromosome"/>
</dbReference>
<accession>A0A5Q0H3U2</accession>
<sequence>MKSEGDGYVYYGSRTELLVRSMRGRPASGGRRVGLDRARARMTAADRVLVARSARLVRLVAGTVLMGAGIALLVRARLGLLPLDVLHAAISRHTGWTMGGAFIAVQAVLLLTYLPLRIRPGVGTIVAATVPAVVCDTTLALLPEPVLAWRLVLLPVGGVVFALGIALYLGAEMGALPRDGLMLELHRRRPWLRPAVIRVVADTGCLLAGWLALGPVAAVVDGTVGLGSLLLAGALGPTIAVLLRRTSRFSTTPAPADAGRPLRDPSSPASQRELLTGSARPTGPDTTDRNRPRPHPMPMPGVPGADPTDHLKR</sequence>
<feature type="transmembrane region" description="Helical" evidence="2">
    <location>
        <begin position="96"/>
        <end position="114"/>
    </location>
</feature>
<feature type="region of interest" description="Disordered" evidence="1">
    <location>
        <begin position="251"/>
        <end position="313"/>
    </location>
</feature>
<dbReference type="PANTHER" id="PTHR40078:SF1">
    <property type="entry name" value="INTEGRAL MEMBRANE PROTEIN"/>
    <property type="match status" value="1"/>
</dbReference>
<organism evidence="3 4">
    <name type="scientific">Saccharothrix syringae</name>
    <name type="common">Nocardiopsis syringae</name>
    <dbReference type="NCBI Taxonomy" id="103733"/>
    <lineage>
        <taxon>Bacteria</taxon>
        <taxon>Bacillati</taxon>
        <taxon>Actinomycetota</taxon>
        <taxon>Actinomycetes</taxon>
        <taxon>Pseudonocardiales</taxon>
        <taxon>Pseudonocardiaceae</taxon>
        <taxon>Saccharothrix</taxon>
    </lineage>
</organism>
<evidence type="ECO:0000256" key="2">
    <source>
        <dbReference type="SAM" id="Phobius"/>
    </source>
</evidence>
<evidence type="ECO:0000256" key="1">
    <source>
        <dbReference type="SAM" id="MobiDB-lite"/>
    </source>
</evidence>
<evidence type="ECO:0008006" key="5">
    <source>
        <dbReference type="Google" id="ProtNLM"/>
    </source>
</evidence>
<reference evidence="4" key="1">
    <citation type="journal article" date="2021" name="Curr. Microbiol.">
        <title>Complete genome of nocamycin-producing strain Saccharothrix syringae NRRL B-16468 reveals the biosynthetic potential for secondary metabolites.</title>
        <authorList>
            <person name="Mo X."/>
            <person name="Yang S."/>
        </authorList>
    </citation>
    <scope>NUCLEOTIDE SEQUENCE [LARGE SCALE GENOMIC DNA]</scope>
    <source>
        <strain evidence="4">ATCC 51364 / DSM 43886 / JCM 6844 / KCTC 9398 / NBRC 14523 / NRRL B-16468 / INA 2240</strain>
    </source>
</reference>
<evidence type="ECO:0000313" key="4">
    <source>
        <dbReference type="Proteomes" id="UP000325787"/>
    </source>
</evidence>
<keyword evidence="2" id="KW-0472">Membrane</keyword>
<name>A0A5Q0H3U2_SACSY</name>
<dbReference type="AlphaFoldDB" id="A0A5Q0H3U2"/>
<protein>
    <recommendedName>
        <fullName evidence="5">YitT family protein</fullName>
    </recommendedName>
</protein>
<keyword evidence="2" id="KW-1133">Transmembrane helix</keyword>
<dbReference type="InterPro" id="IPR038750">
    <property type="entry name" value="YczE/YyaS-like"/>
</dbReference>
<keyword evidence="2" id="KW-0812">Transmembrane</keyword>
<feature type="transmembrane region" description="Helical" evidence="2">
    <location>
        <begin position="191"/>
        <end position="212"/>
    </location>
</feature>
<feature type="transmembrane region" description="Helical" evidence="2">
    <location>
        <begin position="148"/>
        <end position="170"/>
    </location>
</feature>
<dbReference type="RefSeq" id="WP_153278462.1">
    <property type="nucleotide sequence ID" value="NZ_CP034550.1"/>
</dbReference>
<feature type="transmembrane region" description="Helical" evidence="2">
    <location>
        <begin position="56"/>
        <end position="76"/>
    </location>
</feature>
<keyword evidence="4" id="KW-1185">Reference proteome</keyword>
<dbReference type="KEGG" id="ssyi:EKG83_27085"/>
<dbReference type="Pfam" id="PF19700">
    <property type="entry name" value="DUF6198"/>
    <property type="match status" value="1"/>
</dbReference>